<dbReference type="Proteomes" id="UP000004848">
    <property type="component" value="Unassembled WGS sequence"/>
</dbReference>
<proteinExistence type="predicted"/>
<dbReference type="AlphaFoldDB" id="A0NYF7"/>
<sequence length="31" mass="3496">MQEPAVGTLQAMGICFSRQVLDRSKQQQMVD</sequence>
<protein>
    <submittedName>
        <fullName evidence="1">Uncharacterized protein</fullName>
    </submittedName>
</protein>
<reference evidence="1 2" key="1">
    <citation type="submission" date="2006-05" db="EMBL/GenBank/DDBJ databases">
        <authorList>
            <person name="King G."/>
            <person name="Ferriera S."/>
            <person name="Johnson J."/>
            <person name="Kravitz S."/>
            <person name="Beeson K."/>
            <person name="Sutton G."/>
            <person name="Rogers Y.-H."/>
            <person name="Friedman R."/>
            <person name="Frazier M."/>
            <person name="Venter J.C."/>
        </authorList>
    </citation>
    <scope>NUCLEOTIDE SEQUENCE [LARGE SCALE GENOMIC DNA]</scope>
    <source>
        <strain evidence="2">ATCC 25650 / DSM 13394 / JCM 20685 / NBRC 16684 / NCIMB 2208 / IAM 12614 / B1</strain>
    </source>
</reference>
<organism evidence="1 2">
    <name type="scientific">Roseibium aggregatum (strain ATCC 25650 / DSM 13394 / JCM 20685 / NBRC 16684 / NCIMB 2208 / IAM 12614 / B1)</name>
    <name type="common">Stappia aggregata</name>
    <dbReference type="NCBI Taxonomy" id="384765"/>
    <lineage>
        <taxon>Bacteria</taxon>
        <taxon>Pseudomonadati</taxon>
        <taxon>Pseudomonadota</taxon>
        <taxon>Alphaproteobacteria</taxon>
        <taxon>Hyphomicrobiales</taxon>
        <taxon>Stappiaceae</taxon>
        <taxon>Roseibium</taxon>
    </lineage>
</organism>
<accession>A0NYF7</accession>
<evidence type="ECO:0000313" key="2">
    <source>
        <dbReference type="Proteomes" id="UP000004848"/>
    </source>
</evidence>
<dbReference type="EMBL" id="AAUW01000016">
    <property type="protein sequence ID" value="EAV42153.1"/>
    <property type="molecule type" value="Genomic_DNA"/>
</dbReference>
<comment type="caution">
    <text evidence="1">The sequence shown here is derived from an EMBL/GenBank/DDBJ whole genome shotgun (WGS) entry which is preliminary data.</text>
</comment>
<gene>
    <name evidence="1" type="ORF">SIAM614_20730</name>
</gene>
<evidence type="ECO:0000313" key="1">
    <source>
        <dbReference type="EMBL" id="EAV42153.1"/>
    </source>
</evidence>
<name>A0NYF7_ROSAI</name>